<keyword evidence="2" id="KW-1185">Reference proteome</keyword>
<dbReference type="Gramene" id="OE9A053596T1">
    <property type="protein sequence ID" value="OE9A053596C1"/>
    <property type="gene ID" value="OE9A053596"/>
</dbReference>
<dbReference type="Proteomes" id="UP000594638">
    <property type="component" value="Unassembled WGS sequence"/>
</dbReference>
<feature type="non-terminal residue" evidence="1">
    <location>
        <position position="1"/>
    </location>
</feature>
<sequence>NVLKKATNWNVYMVDCTDNCGGGSVEGLSWWWWRRGGNRWWSGVWSERTDGGGATCGLLLYHQFVGE</sequence>
<dbReference type="AlphaFoldDB" id="A0A8S0UGQ9"/>
<name>A0A8S0UGQ9_OLEEU</name>
<accession>A0A8S0UGQ9</accession>
<feature type="non-terminal residue" evidence="1">
    <location>
        <position position="67"/>
    </location>
</feature>
<protein>
    <submittedName>
        <fullName evidence="1">Uncharacterized protein</fullName>
    </submittedName>
</protein>
<organism evidence="1 2">
    <name type="scientific">Olea europaea subsp. europaea</name>
    <dbReference type="NCBI Taxonomy" id="158383"/>
    <lineage>
        <taxon>Eukaryota</taxon>
        <taxon>Viridiplantae</taxon>
        <taxon>Streptophyta</taxon>
        <taxon>Embryophyta</taxon>
        <taxon>Tracheophyta</taxon>
        <taxon>Spermatophyta</taxon>
        <taxon>Magnoliopsida</taxon>
        <taxon>eudicotyledons</taxon>
        <taxon>Gunneridae</taxon>
        <taxon>Pentapetalae</taxon>
        <taxon>asterids</taxon>
        <taxon>lamiids</taxon>
        <taxon>Lamiales</taxon>
        <taxon>Oleaceae</taxon>
        <taxon>Oleeae</taxon>
        <taxon>Olea</taxon>
    </lineage>
</organism>
<proteinExistence type="predicted"/>
<evidence type="ECO:0000313" key="1">
    <source>
        <dbReference type="EMBL" id="CAA3019043.1"/>
    </source>
</evidence>
<gene>
    <name evidence="1" type="ORF">OLEA9_A053596</name>
</gene>
<evidence type="ECO:0000313" key="2">
    <source>
        <dbReference type="Proteomes" id="UP000594638"/>
    </source>
</evidence>
<comment type="caution">
    <text evidence="1">The sequence shown here is derived from an EMBL/GenBank/DDBJ whole genome shotgun (WGS) entry which is preliminary data.</text>
</comment>
<reference evidence="1 2" key="1">
    <citation type="submission" date="2019-12" db="EMBL/GenBank/DDBJ databases">
        <authorList>
            <person name="Alioto T."/>
            <person name="Alioto T."/>
            <person name="Gomez Garrido J."/>
        </authorList>
    </citation>
    <scope>NUCLEOTIDE SEQUENCE [LARGE SCALE GENOMIC DNA]</scope>
</reference>
<dbReference type="EMBL" id="CACTIH010008017">
    <property type="protein sequence ID" value="CAA3019043.1"/>
    <property type="molecule type" value="Genomic_DNA"/>
</dbReference>